<dbReference type="EMBL" id="UINC01150010">
    <property type="protein sequence ID" value="SVD42830.1"/>
    <property type="molecule type" value="Genomic_DNA"/>
</dbReference>
<dbReference type="AlphaFoldDB" id="A0A382V8P4"/>
<protein>
    <submittedName>
        <fullName evidence="1">Uncharacterized protein</fullName>
    </submittedName>
</protein>
<accession>A0A382V8P4</accession>
<proteinExistence type="predicted"/>
<organism evidence="1">
    <name type="scientific">marine metagenome</name>
    <dbReference type="NCBI Taxonomy" id="408172"/>
    <lineage>
        <taxon>unclassified sequences</taxon>
        <taxon>metagenomes</taxon>
        <taxon>ecological metagenomes</taxon>
    </lineage>
</organism>
<gene>
    <name evidence="1" type="ORF">METZ01_LOCUS395684</name>
</gene>
<name>A0A382V8P4_9ZZZZ</name>
<sequence>MIGLIAPLMGAAVKTMCMSMLSEELLKRVIVILLRRLVESTANEVDDQILQAYENALSK</sequence>
<evidence type="ECO:0000313" key="1">
    <source>
        <dbReference type="EMBL" id="SVD42830.1"/>
    </source>
</evidence>
<reference evidence="1" key="1">
    <citation type="submission" date="2018-05" db="EMBL/GenBank/DDBJ databases">
        <authorList>
            <person name="Lanie J.A."/>
            <person name="Ng W.-L."/>
            <person name="Kazmierczak K.M."/>
            <person name="Andrzejewski T.M."/>
            <person name="Davidsen T.M."/>
            <person name="Wayne K.J."/>
            <person name="Tettelin H."/>
            <person name="Glass J.I."/>
            <person name="Rusch D."/>
            <person name="Podicherti R."/>
            <person name="Tsui H.-C.T."/>
            <person name="Winkler M.E."/>
        </authorList>
    </citation>
    <scope>NUCLEOTIDE SEQUENCE</scope>
</reference>